<dbReference type="EMBL" id="CM010724">
    <property type="protein sequence ID" value="RZC80260.1"/>
    <property type="molecule type" value="Genomic_DNA"/>
</dbReference>
<keyword evidence="1" id="KW-0805">Transcription regulation</keyword>
<dbReference type="AlphaFoldDB" id="A0A4Y7L6M4"/>
<keyword evidence="3" id="KW-0175">Coiled coil</keyword>
<dbReference type="GO" id="GO:0003700">
    <property type="term" value="F:DNA-binding transcription factor activity"/>
    <property type="evidence" value="ECO:0007669"/>
    <property type="project" value="InterPro"/>
</dbReference>
<name>A0A4Y7L6M4_PAPSO</name>
<dbReference type="CDD" id="cd11446">
    <property type="entry name" value="bHLH_AtILR3_like"/>
    <property type="match status" value="1"/>
</dbReference>
<evidence type="ECO:0000256" key="2">
    <source>
        <dbReference type="ARBA" id="ARBA00023163"/>
    </source>
</evidence>
<accession>A0A4Y7L6M4</accession>
<dbReference type="PROSITE" id="PS50888">
    <property type="entry name" value="BHLH"/>
    <property type="match status" value="1"/>
</dbReference>
<dbReference type="PANTHER" id="PTHR46133:SF9">
    <property type="entry name" value="TRANSCRIPTION FACTOR BHLH104"/>
    <property type="match status" value="1"/>
</dbReference>
<evidence type="ECO:0000313" key="6">
    <source>
        <dbReference type="Proteomes" id="UP000316621"/>
    </source>
</evidence>
<dbReference type="GO" id="GO:0006879">
    <property type="term" value="P:intracellular iron ion homeostasis"/>
    <property type="evidence" value="ECO:0007669"/>
    <property type="project" value="InterPro"/>
</dbReference>
<dbReference type="InterPro" id="IPR044818">
    <property type="entry name" value="ILR3-like"/>
</dbReference>
<dbReference type="SMART" id="SM00353">
    <property type="entry name" value="HLH"/>
    <property type="match status" value="1"/>
</dbReference>
<keyword evidence="2" id="KW-0804">Transcription</keyword>
<dbReference type="OMA" id="RTDSCCK"/>
<dbReference type="Gene3D" id="4.10.280.10">
    <property type="entry name" value="Helix-loop-helix DNA-binding domain"/>
    <property type="match status" value="1"/>
</dbReference>
<evidence type="ECO:0000256" key="1">
    <source>
        <dbReference type="ARBA" id="ARBA00023015"/>
    </source>
</evidence>
<keyword evidence="6" id="KW-1185">Reference proteome</keyword>
<dbReference type="GO" id="GO:0046983">
    <property type="term" value="F:protein dimerization activity"/>
    <property type="evidence" value="ECO:0007669"/>
    <property type="project" value="InterPro"/>
</dbReference>
<dbReference type="PANTHER" id="PTHR46133">
    <property type="entry name" value="BHLH TRANSCRIPTION FACTOR"/>
    <property type="match status" value="1"/>
</dbReference>
<dbReference type="Proteomes" id="UP000316621">
    <property type="component" value="Chromosome 10"/>
</dbReference>
<evidence type="ECO:0000259" key="4">
    <source>
        <dbReference type="PROSITE" id="PS50888"/>
    </source>
</evidence>
<dbReference type="InterPro" id="IPR011598">
    <property type="entry name" value="bHLH_dom"/>
</dbReference>
<feature type="coiled-coil region" evidence="3">
    <location>
        <begin position="115"/>
        <end position="170"/>
    </location>
</feature>
<feature type="domain" description="BHLH" evidence="4">
    <location>
        <begin position="63"/>
        <end position="125"/>
    </location>
</feature>
<proteinExistence type="predicted"/>
<reference evidence="5 6" key="1">
    <citation type="journal article" date="2018" name="Science">
        <title>The opium poppy genome and morphinan production.</title>
        <authorList>
            <person name="Guo L."/>
            <person name="Winzer T."/>
            <person name="Yang X."/>
            <person name="Li Y."/>
            <person name="Ning Z."/>
            <person name="He Z."/>
            <person name="Teodor R."/>
            <person name="Lu Y."/>
            <person name="Bowser T.A."/>
            <person name="Graham I.A."/>
            <person name="Ye K."/>
        </authorList>
    </citation>
    <scope>NUCLEOTIDE SEQUENCE [LARGE SCALE GENOMIC DNA]</scope>
    <source>
        <strain evidence="6">cv. HN1</strain>
        <tissue evidence="5">Leaves</tissue>
    </source>
</reference>
<gene>
    <name evidence="5" type="ORF">C5167_042836</name>
</gene>
<dbReference type="InterPro" id="IPR036638">
    <property type="entry name" value="HLH_DNA-bd_sf"/>
</dbReference>
<dbReference type="SUPFAM" id="SSF47459">
    <property type="entry name" value="HLH, helix-loop-helix DNA-binding domain"/>
    <property type="match status" value="1"/>
</dbReference>
<dbReference type="Gramene" id="RZC80260">
    <property type="protein sequence ID" value="RZC80260"/>
    <property type="gene ID" value="C5167_042836"/>
</dbReference>
<evidence type="ECO:0000313" key="5">
    <source>
        <dbReference type="EMBL" id="RZC80260.1"/>
    </source>
</evidence>
<organism evidence="5 6">
    <name type="scientific">Papaver somniferum</name>
    <name type="common">Opium poppy</name>
    <dbReference type="NCBI Taxonomy" id="3469"/>
    <lineage>
        <taxon>Eukaryota</taxon>
        <taxon>Viridiplantae</taxon>
        <taxon>Streptophyta</taxon>
        <taxon>Embryophyta</taxon>
        <taxon>Tracheophyta</taxon>
        <taxon>Spermatophyta</taxon>
        <taxon>Magnoliopsida</taxon>
        <taxon>Ranunculales</taxon>
        <taxon>Papaveraceae</taxon>
        <taxon>Papaveroideae</taxon>
        <taxon>Papaver</taxon>
    </lineage>
</organism>
<evidence type="ECO:0000256" key="3">
    <source>
        <dbReference type="SAM" id="Coils"/>
    </source>
</evidence>
<protein>
    <recommendedName>
        <fullName evidence="4">BHLH domain-containing protein</fullName>
    </recommendedName>
</protein>
<sequence>MDSFQEDNNWPLIDYSAIIEDAASTDFYWSNQSSCMELDPSSTGVLTQEIGGTKKRSRNEASSKLGTKACREKMRRDKLNDRHASVCVASLSLFSDLSSILEPGRPAKTDKSAILSDAIRVLNQLRTETQELKDSNEKLQEEIKSLKTEKNELREEKLLLKADKERIEQQVKSMNVLPTGFVSPHPAAYTPGVNKMMAYPNYGGYPMWHWIPQTSLDTSQDHVLRPPVA</sequence>